<feature type="domain" description="RNA-binding S4" evidence="6">
    <location>
        <begin position="1"/>
        <end position="63"/>
    </location>
</feature>
<dbReference type="NCBIfam" id="TIGR00093">
    <property type="entry name" value="pseudouridine synthase"/>
    <property type="match status" value="1"/>
</dbReference>
<dbReference type="FunFam" id="3.30.70.1560:FF:000001">
    <property type="entry name" value="Pseudouridine synthase"/>
    <property type="match status" value="1"/>
</dbReference>
<dbReference type="InterPro" id="IPR018496">
    <property type="entry name" value="PsdUridine_synth_RsuA/RluB_CS"/>
</dbReference>
<dbReference type="RefSeq" id="WP_068555207.1">
    <property type="nucleotide sequence ID" value="NZ_LOEE01000021.1"/>
</dbReference>
<keyword evidence="3 5" id="KW-0413">Isomerase</keyword>
<evidence type="ECO:0000259" key="6">
    <source>
        <dbReference type="SMART" id="SM00363"/>
    </source>
</evidence>
<dbReference type="PANTHER" id="PTHR47683">
    <property type="entry name" value="PSEUDOURIDINE SYNTHASE FAMILY PROTEIN-RELATED"/>
    <property type="match status" value="1"/>
</dbReference>
<dbReference type="GO" id="GO:0120159">
    <property type="term" value="F:rRNA pseudouridine synthase activity"/>
    <property type="evidence" value="ECO:0007669"/>
    <property type="project" value="UniProtKB-ARBA"/>
</dbReference>
<dbReference type="STRING" id="520762.AN619_08330"/>
<dbReference type="InterPro" id="IPR020094">
    <property type="entry name" value="TruA/RsuA/RluB/E/F_N"/>
</dbReference>
<protein>
    <recommendedName>
        <fullName evidence="5">Pseudouridine synthase</fullName>
        <ecNumber evidence="5">5.4.99.-</ecNumber>
    </recommendedName>
</protein>
<dbReference type="InterPro" id="IPR036986">
    <property type="entry name" value="S4_RNA-bd_sf"/>
</dbReference>
<dbReference type="SUPFAM" id="SSF55120">
    <property type="entry name" value="Pseudouridine synthase"/>
    <property type="match status" value="1"/>
</dbReference>
<gene>
    <name evidence="7" type="primary">rluB</name>
    <name evidence="7" type="ORF">AN619_08330</name>
</gene>
<dbReference type="CDD" id="cd00165">
    <property type="entry name" value="S4"/>
    <property type="match status" value="1"/>
</dbReference>
<dbReference type="PATRIC" id="fig|520762.4.peg.928"/>
<dbReference type="Pfam" id="PF00849">
    <property type="entry name" value="PseudoU_synth_2"/>
    <property type="match status" value="1"/>
</dbReference>
<keyword evidence="2 4" id="KW-0694">RNA-binding</keyword>
<dbReference type="InterPro" id="IPR002942">
    <property type="entry name" value="S4_RNA-bd"/>
</dbReference>
<dbReference type="InterPro" id="IPR020103">
    <property type="entry name" value="PsdUridine_synth_cat_dom_sf"/>
</dbReference>
<dbReference type="InterPro" id="IPR042092">
    <property type="entry name" value="PsdUridine_s_RsuA/RluB/E/F_cat"/>
</dbReference>
<comment type="caution">
    <text evidence="7">The sequence shown here is derived from an EMBL/GenBank/DDBJ whole genome shotgun (WGS) entry which is preliminary data.</text>
</comment>
<dbReference type="Gene3D" id="3.30.70.580">
    <property type="entry name" value="Pseudouridine synthase I, catalytic domain, N-terminal subdomain"/>
    <property type="match status" value="1"/>
</dbReference>
<dbReference type="PROSITE" id="PS01149">
    <property type="entry name" value="PSI_RSU"/>
    <property type="match status" value="1"/>
</dbReference>
<dbReference type="GO" id="GO:0000455">
    <property type="term" value="P:enzyme-directed rRNA pseudouridine synthesis"/>
    <property type="evidence" value="ECO:0007669"/>
    <property type="project" value="UniProtKB-ARBA"/>
</dbReference>
<dbReference type="EMBL" id="LOEE01000021">
    <property type="protein sequence ID" value="KXG76841.1"/>
    <property type="molecule type" value="Genomic_DNA"/>
</dbReference>
<dbReference type="GO" id="GO:0005829">
    <property type="term" value="C:cytosol"/>
    <property type="evidence" value="ECO:0007669"/>
    <property type="project" value="UniProtKB-ARBA"/>
</dbReference>
<dbReference type="InterPro" id="IPR006145">
    <property type="entry name" value="PsdUridine_synth_RsuA/RluA"/>
</dbReference>
<dbReference type="OrthoDB" id="9807213at2"/>
<evidence type="ECO:0000256" key="1">
    <source>
        <dbReference type="ARBA" id="ARBA00008348"/>
    </source>
</evidence>
<dbReference type="InterPro" id="IPR050343">
    <property type="entry name" value="RsuA_PseudoU_synthase"/>
</dbReference>
<dbReference type="AlphaFoldDB" id="A0A140L8G6"/>
<dbReference type="CDD" id="cd02870">
    <property type="entry name" value="PseudoU_synth_RsuA_like"/>
    <property type="match status" value="1"/>
</dbReference>
<dbReference type="Gene3D" id="3.30.70.1560">
    <property type="entry name" value="Alpha-L RNA-binding motif"/>
    <property type="match status" value="1"/>
</dbReference>
<evidence type="ECO:0000313" key="7">
    <source>
        <dbReference type="EMBL" id="KXG76841.1"/>
    </source>
</evidence>
<evidence type="ECO:0000256" key="3">
    <source>
        <dbReference type="ARBA" id="ARBA00023235"/>
    </source>
</evidence>
<dbReference type="FunFam" id="3.10.290.10:FF:000003">
    <property type="entry name" value="Pseudouridine synthase"/>
    <property type="match status" value="1"/>
</dbReference>
<dbReference type="PROSITE" id="PS50889">
    <property type="entry name" value="S4"/>
    <property type="match status" value="1"/>
</dbReference>
<dbReference type="SMART" id="SM00363">
    <property type="entry name" value="S4"/>
    <property type="match status" value="1"/>
</dbReference>
<evidence type="ECO:0000256" key="2">
    <source>
        <dbReference type="ARBA" id="ARBA00022884"/>
    </source>
</evidence>
<proteinExistence type="inferred from homology"/>
<reference evidence="7 8" key="1">
    <citation type="submission" date="2015-12" db="EMBL/GenBank/DDBJ databases">
        <title>Draft genome sequence of the thermoanaerobe Thermotalea metallivorans, an isolate from the runoff channel of the Great Artesian Basin, Australia.</title>
        <authorList>
            <person name="Patel B.K."/>
        </authorList>
    </citation>
    <scope>NUCLEOTIDE SEQUENCE [LARGE SCALE GENOMIC DNA]</scope>
    <source>
        <strain evidence="7 8">B2-1</strain>
    </source>
</reference>
<accession>A0A140L8G6</accession>
<dbReference type="Pfam" id="PF01479">
    <property type="entry name" value="S4"/>
    <property type="match status" value="1"/>
</dbReference>
<dbReference type="SUPFAM" id="SSF55174">
    <property type="entry name" value="Alpha-L RNA-binding motif"/>
    <property type="match status" value="1"/>
</dbReference>
<dbReference type="Proteomes" id="UP000070456">
    <property type="component" value="Unassembled WGS sequence"/>
</dbReference>
<evidence type="ECO:0000256" key="4">
    <source>
        <dbReference type="PROSITE-ProRule" id="PRU00182"/>
    </source>
</evidence>
<evidence type="ECO:0000313" key="8">
    <source>
        <dbReference type="Proteomes" id="UP000070456"/>
    </source>
</evidence>
<comment type="similarity">
    <text evidence="1 5">Belongs to the pseudouridine synthase RsuA family.</text>
</comment>
<dbReference type="PANTHER" id="PTHR47683:SF2">
    <property type="entry name" value="RNA-BINDING S4 DOMAIN-CONTAINING PROTEIN"/>
    <property type="match status" value="1"/>
</dbReference>
<evidence type="ECO:0000256" key="5">
    <source>
        <dbReference type="RuleBase" id="RU003887"/>
    </source>
</evidence>
<dbReference type="Gene3D" id="3.10.290.10">
    <property type="entry name" value="RNA-binding S4 domain"/>
    <property type="match status" value="1"/>
</dbReference>
<dbReference type="GO" id="GO:0003723">
    <property type="term" value="F:RNA binding"/>
    <property type="evidence" value="ECO:0007669"/>
    <property type="project" value="UniProtKB-KW"/>
</dbReference>
<sequence>MRLQKYIAQSGIASRRKAEELIRSGKVKVNGVVIENMGAVIDPSSDVITVDDKIVKIEEKKVYIMLHKPEGFVTTVSDEFNRPAVIDLVKDIKERIYPVGRLDYDTSGLLLMTNDGDLTYRLTHPKHEIPKTYIAKVRGHLAQSAQKKFRQGIDIGGYITAPASLEVLKLERDTSVVKVVIHEGKNRQIRRMFDHLGHPVVSLKRVAIGKLNIDQLPRGKWRCLSPKEVAYLKSLSR</sequence>
<dbReference type="InterPro" id="IPR000748">
    <property type="entry name" value="PsdUridine_synth_RsuA/RluB/E/F"/>
</dbReference>
<name>A0A140L8G6_9FIRM</name>
<organism evidence="7 8">
    <name type="scientific">Thermotalea metallivorans</name>
    <dbReference type="NCBI Taxonomy" id="520762"/>
    <lineage>
        <taxon>Bacteria</taxon>
        <taxon>Bacillati</taxon>
        <taxon>Bacillota</taxon>
        <taxon>Clostridia</taxon>
        <taxon>Peptostreptococcales</taxon>
        <taxon>Thermotaleaceae</taxon>
        <taxon>Thermotalea</taxon>
    </lineage>
</organism>
<dbReference type="EC" id="5.4.99.-" evidence="5"/>
<keyword evidence="8" id="KW-1185">Reference proteome</keyword>